<reference evidence="1 2" key="1">
    <citation type="submission" date="2021-03" db="EMBL/GenBank/DDBJ databases">
        <title>Genomic Encyclopedia of Type Strains, Phase IV (KMG-IV): sequencing the most valuable type-strain genomes for metagenomic binning, comparative biology and taxonomic classification.</title>
        <authorList>
            <person name="Goeker M."/>
        </authorList>
    </citation>
    <scope>NUCLEOTIDE SEQUENCE [LARGE SCALE GENOMIC DNA]</scope>
    <source>
        <strain evidence="1 2">DSM 1289</strain>
    </source>
</reference>
<evidence type="ECO:0000313" key="2">
    <source>
        <dbReference type="Proteomes" id="UP000767291"/>
    </source>
</evidence>
<proteinExistence type="predicted"/>
<evidence type="ECO:0008006" key="3">
    <source>
        <dbReference type="Google" id="ProtNLM"/>
    </source>
</evidence>
<comment type="caution">
    <text evidence="1">The sequence shown here is derived from an EMBL/GenBank/DDBJ whole genome shotgun (WGS) entry which is preliminary data.</text>
</comment>
<keyword evidence="2" id="KW-1185">Reference proteome</keyword>
<name>A0ABS4ECH2_9FIRM</name>
<dbReference type="RefSeq" id="WP_209457074.1">
    <property type="nucleotide sequence ID" value="NZ_BAAACS010000004.1"/>
</dbReference>
<accession>A0ABS4ECH2</accession>
<sequence>MNSIEDKSVIYEKKSLELIELLENEEYLKIDDKLDERMLLLESIDECDKDKFIEIYNDKKLFAVDENIKRLFIERLDRLKQDLIEYNCKKQGNIGYSRVSRNKIDIFDKKV</sequence>
<dbReference type="Proteomes" id="UP000767291">
    <property type="component" value="Unassembled WGS sequence"/>
</dbReference>
<protein>
    <recommendedName>
        <fullName evidence="3">Flagellar protein FliT</fullName>
    </recommendedName>
</protein>
<organism evidence="1 2">
    <name type="scientific">Metaclostridioides mangenotii</name>
    <dbReference type="NCBI Taxonomy" id="1540"/>
    <lineage>
        <taxon>Bacteria</taxon>
        <taxon>Bacillati</taxon>
        <taxon>Bacillota</taxon>
        <taxon>Clostridia</taxon>
        <taxon>Peptostreptococcales</taxon>
        <taxon>Peptostreptococcaceae</taxon>
        <taxon>Metaclostridioides</taxon>
    </lineage>
</organism>
<gene>
    <name evidence="1" type="ORF">J2Z43_002057</name>
</gene>
<dbReference type="EMBL" id="JAGGJX010000004">
    <property type="protein sequence ID" value="MBP1855659.1"/>
    <property type="molecule type" value="Genomic_DNA"/>
</dbReference>
<evidence type="ECO:0000313" key="1">
    <source>
        <dbReference type="EMBL" id="MBP1855659.1"/>
    </source>
</evidence>